<gene>
    <name evidence="5" type="ORF">S03H2_44886</name>
</gene>
<dbReference type="GO" id="GO:0005524">
    <property type="term" value="F:ATP binding"/>
    <property type="evidence" value="ECO:0007669"/>
    <property type="project" value="UniProtKB-KW"/>
</dbReference>
<sequence length="106" mass="11943">MVTLLMELMDGMHDYRNVLVLAATHNYDLVEPALLRPGRFDIILHLPLPDLNSITKIYQLYTKELILDDEVSLEELAELSDNFTGADIKGVCRLAIISAAKRDNSD</sequence>
<dbReference type="AlphaFoldDB" id="X1IKH3"/>
<organism evidence="5">
    <name type="scientific">marine sediment metagenome</name>
    <dbReference type="NCBI Taxonomy" id="412755"/>
    <lineage>
        <taxon>unclassified sequences</taxon>
        <taxon>metagenomes</taxon>
        <taxon>ecological metagenomes</taxon>
    </lineage>
</organism>
<dbReference type="InterPro" id="IPR050168">
    <property type="entry name" value="AAA_ATPase_domain"/>
</dbReference>
<keyword evidence="1" id="KW-0547">Nucleotide-binding</keyword>
<protein>
    <recommendedName>
        <fullName evidence="6">ATPase AAA-type core domain-containing protein</fullName>
    </recommendedName>
</protein>
<feature type="domain" description="AAA ATPase AAA+ lid" evidence="4">
    <location>
        <begin position="71"/>
        <end position="103"/>
    </location>
</feature>
<evidence type="ECO:0000256" key="1">
    <source>
        <dbReference type="ARBA" id="ARBA00022741"/>
    </source>
</evidence>
<feature type="non-terminal residue" evidence="5">
    <location>
        <position position="106"/>
    </location>
</feature>
<name>X1IKH3_9ZZZZ</name>
<feature type="domain" description="ATPase AAA-type core" evidence="3">
    <location>
        <begin position="2"/>
        <end position="48"/>
    </location>
</feature>
<dbReference type="GO" id="GO:0016887">
    <property type="term" value="F:ATP hydrolysis activity"/>
    <property type="evidence" value="ECO:0007669"/>
    <property type="project" value="InterPro"/>
</dbReference>
<dbReference type="InterPro" id="IPR041569">
    <property type="entry name" value="AAA_lid_3"/>
</dbReference>
<accession>X1IKH3</accession>
<dbReference type="Pfam" id="PF17862">
    <property type="entry name" value="AAA_lid_3"/>
    <property type="match status" value="1"/>
</dbReference>
<dbReference type="InterPro" id="IPR027417">
    <property type="entry name" value="P-loop_NTPase"/>
</dbReference>
<evidence type="ECO:0008006" key="6">
    <source>
        <dbReference type="Google" id="ProtNLM"/>
    </source>
</evidence>
<dbReference type="EMBL" id="BARU01028089">
    <property type="protein sequence ID" value="GAH66609.1"/>
    <property type="molecule type" value="Genomic_DNA"/>
</dbReference>
<proteinExistence type="predicted"/>
<dbReference type="Gene3D" id="3.40.50.300">
    <property type="entry name" value="P-loop containing nucleotide triphosphate hydrolases"/>
    <property type="match status" value="1"/>
</dbReference>
<evidence type="ECO:0000313" key="5">
    <source>
        <dbReference type="EMBL" id="GAH66609.1"/>
    </source>
</evidence>
<dbReference type="Pfam" id="PF00004">
    <property type="entry name" value="AAA"/>
    <property type="match status" value="1"/>
</dbReference>
<dbReference type="InterPro" id="IPR003959">
    <property type="entry name" value="ATPase_AAA_core"/>
</dbReference>
<dbReference type="PANTHER" id="PTHR23077:SF171">
    <property type="entry name" value="NUCLEAR VALOSIN-CONTAINING PROTEIN-LIKE"/>
    <property type="match status" value="1"/>
</dbReference>
<dbReference type="PANTHER" id="PTHR23077">
    <property type="entry name" value="AAA-FAMILY ATPASE"/>
    <property type="match status" value="1"/>
</dbReference>
<keyword evidence="2" id="KW-0067">ATP-binding</keyword>
<comment type="caution">
    <text evidence="5">The sequence shown here is derived from an EMBL/GenBank/DDBJ whole genome shotgun (WGS) entry which is preliminary data.</text>
</comment>
<dbReference type="Gene3D" id="1.10.8.60">
    <property type="match status" value="1"/>
</dbReference>
<reference evidence="5" key="1">
    <citation type="journal article" date="2014" name="Front. Microbiol.">
        <title>High frequency of phylogenetically diverse reductive dehalogenase-homologous genes in deep subseafloor sedimentary metagenomes.</title>
        <authorList>
            <person name="Kawai M."/>
            <person name="Futagami T."/>
            <person name="Toyoda A."/>
            <person name="Takaki Y."/>
            <person name="Nishi S."/>
            <person name="Hori S."/>
            <person name="Arai W."/>
            <person name="Tsubouchi T."/>
            <person name="Morono Y."/>
            <person name="Uchiyama I."/>
            <person name="Ito T."/>
            <person name="Fujiyama A."/>
            <person name="Inagaki F."/>
            <person name="Takami H."/>
        </authorList>
    </citation>
    <scope>NUCLEOTIDE SEQUENCE</scope>
    <source>
        <strain evidence="5">Expedition CK06-06</strain>
    </source>
</reference>
<evidence type="ECO:0000256" key="2">
    <source>
        <dbReference type="ARBA" id="ARBA00022840"/>
    </source>
</evidence>
<evidence type="ECO:0000259" key="4">
    <source>
        <dbReference type="Pfam" id="PF17862"/>
    </source>
</evidence>
<dbReference type="SUPFAM" id="SSF52540">
    <property type="entry name" value="P-loop containing nucleoside triphosphate hydrolases"/>
    <property type="match status" value="1"/>
</dbReference>
<evidence type="ECO:0000259" key="3">
    <source>
        <dbReference type="Pfam" id="PF00004"/>
    </source>
</evidence>